<dbReference type="InterPro" id="IPR011978">
    <property type="entry name" value="YgfB-like"/>
</dbReference>
<dbReference type="SUPFAM" id="SSF103642">
    <property type="entry name" value="Sec-C motif"/>
    <property type="match status" value="1"/>
</dbReference>
<reference evidence="2" key="1">
    <citation type="journal article" date="2019" name="Int. J. Syst. Evol. Microbiol.">
        <title>The Global Catalogue of Microorganisms (GCM) 10K type strain sequencing project: providing services to taxonomists for standard genome sequencing and annotation.</title>
        <authorList>
            <consortium name="The Broad Institute Genomics Platform"/>
            <consortium name="The Broad Institute Genome Sequencing Center for Infectious Disease"/>
            <person name="Wu L."/>
            <person name="Ma J."/>
        </authorList>
    </citation>
    <scope>NUCLEOTIDE SEQUENCE [LARGE SCALE GENOMIC DNA]</scope>
    <source>
        <strain evidence="2">KCTC 42441</strain>
    </source>
</reference>
<dbReference type="NCBIfam" id="TIGR02292">
    <property type="entry name" value="ygfB_yecA"/>
    <property type="match status" value="1"/>
</dbReference>
<dbReference type="Pfam" id="PF03695">
    <property type="entry name" value="UPF0149"/>
    <property type="match status" value="1"/>
</dbReference>
<accession>A0ABV7XJ73</accession>
<dbReference type="SUPFAM" id="SSF101327">
    <property type="entry name" value="YgfB-like"/>
    <property type="match status" value="1"/>
</dbReference>
<dbReference type="Gene3D" id="1.20.120.740">
    <property type="entry name" value="YgfB uncharacterised protein family UPF0149, PF03695"/>
    <property type="match status" value="1"/>
</dbReference>
<keyword evidence="2" id="KW-1185">Reference proteome</keyword>
<dbReference type="InterPro" id="IPR036255">
    <property type="entry name" value="YgfB-like_sf"/>
</dbReference>
<dbReference type="Gene3D" id="3.10.450.50">
    <property type="match status" value="1"/>
</dbReference>
<organism evidence="1 2">
    <name type="scientific">Luteimonas soli</name>
    <dbReference type="NCBI Taxonomy" id="1648966"/>
    <lineage>
        <taxon>Bacteria</taxon>
        <taxon>Pseudomonadati</taxon>
        <taxon>Pseudomonadota</taxon>
        <taxon>Gammaproteobacteria</taxon>
        <taxon>Lysobacterales</taxon>
        <taxon>Lysobacteraceae</taxon>
        <taxon>Luteimonas</taxon>
    </lineage>
</organism>
<dbReference type="InterPro" id="IPR004027">
    <property type="entry name" value="SEC_C_motif"/>
</dbReference>
<dbReference type="EMBL" id="JBHRYA010000007">
    <property type="protein sequence ID" value="MFC3716187.1"/>
    <property type="molecule type" value="Genomic_DNA"/>
</dbReference>
<dbReference type="Pfam" id="PF02810">
    <property type="entry name" value="SEC-C"/>
    <property type="match status" value="1"/>
</dbReference>
<protein>
    <submittedName>
        <fullName evidence="1">UPF0149 family protein</fullName>
    </submittedName>
</protein>
<evidence type="ECO:0000313" key="1">
    <source>
        <dbReference type="EMBL" id="MFC3716187.1"/>
    </source>
</evidence>
<dbReference type="RefSeq" id="WP_386743299.1">
    <property type="nucleotide sequence ID" value="NZ_JBHRYA010000007.1"/>
</dbReference>
<proteinExistence type="predicted"/>
<name>A0ABV7XJ73_9GAMM</name>
<evidence type="ECO:0000313" key="2">
    <source>
        <dbReference type="Proteomes" id="UP001595705"/>
    </source>
</evidence>
<dbReference type="Proteomes" id="UP001595705">
    <property type="component" value="Unassembled WGS sequence"/>
</dbReference>
<gene>
    <name evidence="1" type="ORF">ACFONC_08490</name>
</gene>
<sequence>MATHPILQDDQVEQLADLLEQRAVPFGGLGLEALDGFFSALAVGPDGIDEVQWQAVVWGGPAPRWNDDDEAREVAELLAGARELALRRACHEDEALPDRLMPLLWLPEDPDAPHPDTLDAGRDWAEGFLRAVELREGAWDAWLDEDEWIAAILGLLDQLASGEVLGENPADPAAPLTWRQRVDIIAALPGMLADLQHHRIAMLTSRVPLQRADTPGRNEPCSCGSGRKYKKCCGGSAAPGASMP</sequence>
<comment type="caution">
    <text evidence="1">The sequence shown here is derived from an EMBL/GenBank/DDBJ whole genome shotgun (WGS) entry which is preliminary data.</text>
</comment>